<name>A0A1H9S7A2_9CORY</name>
<proteinExistence type="inferred from homology"/>
<feature type="domain" description="Cation efflux protein cytoplasmic" evidence="10">
    <location>
        <begin position="221"/>
        <end position="294"/>
    </location>
</feature>
<feature type="transmembrane region" description="Helical" evidence="8">
    <location>
        <begin position="160"/>
        <end position="181"/>
    </location>
</feature>
<sequence>MAIHDHQGGHAHAHAEDLQTASMRALVTALTLTSVVFFAELIGGVISGSMALLADAMHMLADATGLIMAVIAVFVGRKAASRRATYGYRGVEVMAAAINAVTVIIMSVWIVVESVMRVGSDTEIRVGLMFSVAVVGLLANAASAWVLSRQRRHSLNVEGAFLHVIADLLGSIAVIGAAAVIHFTGFTWADTVASVAIAALVLPRAVKLLLASLRVLLDQVPDGVDIDTIQRDLATLDGVEAVHDLHVWSTSGTEALATCHLVVPHGACTGPILDAVQARLRGHGIQHSTIQIEHPEHLDHEHVC</sequence>
<evidence type="ECO:0000256" key="7">
    <source>
        <dbReference type="ARBA" id="ARBA00023136"/>
    </source>
</evidence>
<dbReference type="Gene3D" id="1.20.1510.10">
    <property type="entry name" value="Cation efflux protein transmembrane domain"/>
    <property type="match status" value="1"/>
</dbReference>
<feature type="transmembrane region" description="Helical" evidence="8">
    <location>
        <begin position="124"/>
        <end position="148"/>
    </location>
</feature>
<dbReference type="InterPro" id="IPR058533">
    <property type="entry name" value="Cation_efflux_TM"/>
</dbReference>
<comment type="similarity">
    <text evidence="2">Belongs to the cation diffusion facilitator (CDF) transporter (TC 2.A.4) family. SLC30A subfamily.</text>
</comment>
<keyword evidence="12" id="KW-1185">Reference proteome</keyword>
<evidence type="ECO:0000256" key="4">
    <source>
        <dbReference type="ARBA" id="ARBA00022692"/>
    </source>
</evidence>
<keyword evidence="7 8" id="KW-0472">Membrane</keyword>
<dbReference type="PANTHER" id="PTHR11562:SF17">
    <property type="entry name" value="RE54080P-RELATED"/>
    <property type="match status" value="1"/>
</dbReference>
<keyword evidence="3" id="KW-0813">Transport</keyword>
<dbReference type="AlphaFoldDB" id="A0A1H9S7A2"/>
<dbReference type="InterPro" id="IPR036837">
    <property type="entry name" value="Cation_efflux_CTD_sf"/>
</dbReference>
<protein>
    <submittedName>
        <fullName evidence="11">Cobalt-zinc-cadmium efflux system protein</fullName>
    </submittedName>
</protein>
<dbReference type="GO" id="GO:0005886">
    <property type="term" value="C:plasma membrane"/>
    <property type="evidence" value="ECO:0007669"/>
    <property type="project" value="TreeGrafter"/>
</dbReference>
<dbReference type="RefSeq" id="WP_092257249.1">
    <property type="nucleotide sequence ID" value="NZ_CP047199.1"/>
</dbReference>
<keyword evidence="4 8" id="KW-0812">Transmembrane</keyword>
<comment type="subcellular location">
    <subcellularLocation>
        <location evidence="1">Membrane</location>
        <topology evidence="1">Multi-pass membrane protein</topology>
    </subcellularLocation>
</comment>
<dbReference type="SUPFAM" id="SSF160240">
    <property type="entry name" value="Cation efflux protein cytoplasmic domain-like"/>
    <property type="match status" value="1"/>
</dbReference>
<reference evidence="12" key="1">
    <citation type="submission" date="2016-10" db="EMBL/GenBank/DDBJ databases">
        <authorList>
            <person name="Varghese N."/>
            <person name="Submissions S."/>
        </authorList>
    </citation>
    <scope>NUCLEOTIDE SEQUENCE [LARGE SCALE GENOMIC DNA]</scope>
    <source>
        <strain evidence="12">DSM 20524</strain>
    </source>
</reference>
<dbReference type="GO" id="GO:0005385">
    <property type="term" value="F:zinc ion transmembrane transporter activity"/>
    <property type="evidence" value="ECO:0007669"/>
    <property type="project" value="TreeGrafter"/>
</dbReference>
<feature type="transmembrane region" description="Helical" evidence="8">
    <location>
        <begin position="56"/>
        <end position="76"/>
    </location>
</feature>
<evidence type="ECO:0000256" key="6">
    <source>
        <dbReference type="ARBA" id="ARBA00023065"/>
    </source>
</evidence>
<feature type="domain" description="Cation efflux protein transmembrane" evidence="9">
    <location>
        <begin position="27"/>
        <end position="217"/>
    </location>
</feature>
<evidence type="ECO:0000313" key="11">
    <source>
        <dbReference type="EMBL" id="SER80505.1"/>
    </source>
</evidence>
<evidence type="ECO:0000256" key="3">
    <source>
        <dbReference type="ARBA" id="ARBA00022448"/>
    </source>
</evidence>
<evidence type="ECO:0000256" key="2">
    <source>
        <dbReference type="ARBA" id="ARBA00008873"/>
    </source>
</evidence>
<evidence type="ECO:0000256" key="5">
    <source>
        <dbReference type="ARBA" id="ARBA00022989"/>
    </source>
</evidence>
<dbReference type="NCBIfam" id="TIGR01297">
    <property type="entry name" value="CDF"/>
    <property type="match status" value="1"/>
</dbReference>
<gene>
    <name evidence="11" type="ORF">SAMN05661109_01071</name>
</gene>
<dbReference type="InterPro" id="IPR002524">
    <property type="entry name" value="Cation_efflux"/>
</dbReference>
<organism evidence="11 12">
    <name type="scientific">Corynebacterium cystitidis DSM 20524</name>
    <dbReference type="NCBI Taxonomy" id="1121357"/>
    <lineage>
        <taxon>Bacteria</taxon>
        <taxon>Bacillati</taxon>
        <taxon>Actinomycetota</taxon>
        <taxon>Actinomycetes</taxon>
        <taxon>Mycobacteriales</taxon>
        <taxon>Corynebacteriaceae</taxon>
        <taxon>Corynebacterium</taxon>
    </lineage>
</organism>
<dbReference type="InterPro" id="IPR027469">
    <property type="entry name" value="Cation_efflux_TMD_sf"/>
</dbReference>
<evidence type="ECO:0000313" key="12">
    <source>
        <dbReference type="Proteomes" id="UP000198929"/>
    </source>
</evidence>
<evidence type="ECO:0000259" key="9">
    <source>
        <dbReference type="Pfam" id="PF01545"/>
    </source>
</evidence>
<dbReference type="InterPro" id="IPR027470">
    <property type="entry name" value="Cation_efflux_CTD"/>
</dbReference>
<keyword evidence="5 8" id="KW-1133">Transmembrane helix</keyword>
<dbReference type="Proteomes" id="UP000198929">
    <property type="component" value="Unassembled WGS sequence"/>
</dbReference>
<evidence type="ECO:0000256" key="1">
    <source>
        <dbReference type="ARBA" id="ARBA00004141"/>
    </source>
</evidence>
<dbReference type="Pfam" id="PF16916">
    <property type="entry name" value="ZT_dimer"/>
    <property type="match status" value="1"/>
</dbReference>
<dbReference type="Pfam" id="PF01545">
    <property type="entry name" value="Cation_efflux"/>
    <property type="match status" value="1"/>
</dbReference>
<dbReference type="EMBL" id="FOGQ01000003">
    <property type="protein sequence ID" value="SER80505.1"/>
    <property type="molecule type" value="Genomic_DNA"/>
</dbReference>
<keyword evidence="6" id="KW-0406">Ion transport</keyword>
<evidence type="ECO:0000259" key="10">
    <source>
        <dbReference type="Pfam" id="PF16916"/>
    </source>
</evidence>
<evidence type="ECO:0000256" key="8">
    <source>
        <dbReference type="SAM" id="Phobius"/>
    </source>
</evidence>
<dbReference type="STRING" id="1121357.SAMN05661109_01071"/>
<dbReference type="InterPro" id="IPR050681">
    <property type="entry name" value="CDF/SLC30A"/>
</dbReference>
<dbReference type="SUPFAM" id="SSF161111">
    <property type="entry name" value="Cation efflux protein transmembrane domain-like"/>
    <property type="match status" value="1"/>
</dbReference>
<feature type="transmembrane region" description="Helical" evidence="8">
    <location>
        <begin position="25"/>
        <end position="50"/>
    </location>
</feature>
<dbReference type="PANTHER" id="PTHR11562">
    <property type="entry name" value="CATION EFFLUX PROTEIN/ ZINC TRANSPORTER"/>
    <property type="match status" value="1"/>
</dbReference>
<feature type="transmembrane region" description="Helical" evidence="8">
    <location>
        <begin position="88"/>
        <end position="112"/>
    </location>
</feature>
<accession>A0A1H9S7A2</accession>